<feature type="binding site" evidence="3">
    <location>
        <position position="89"/>
    </location>
    <ligand>
        <name>Zn(2+)</name>
        <dbReference type="ChEBI" id="CHEBI:29105"/>
        <label>1</label>
    </ligand>
</feature>
<keyword evidence="2 6" id="KW-0378">Hydrolase</keyword>
<dbReference type="GO" id="GO:0046872">
    <property type="term" value="F:metal ion binding"/>
    <property type="evidence" value="ECO:0007669"/>
    <property type="project" value="UniProtKB-KW"/>
</dbReference>
<dbReference type="Pfam" id="PF01546">
    <property type="entry name" value="Peptidase_M20"/>
    <property type="match status" value="1"/>
</dbReference>
<feature type="binding site" evidence="3">
    <location>
        <position position="389"/>
    </location>
    <ligand>
        <name>Zn(2+)</name>
        <dbReference type="ChEBI" id="CHEBI:29105"/>
        <label>2</label>
    </ligand>
</feature>
<dbReference type="Pfam" id="PF07687">
    <property type="entry name" value="M20_dimer"/>
    <property type="match status" value="1"/>
</dbReference>
<evidence type="ECO:0000256" key="2">
    <source>
        <dbReference type="ARBA" id="ARBA00022801"/>
    </source>
</evidence>
<keyword evidence="3" id="KW-0479">Metal-binding</keyword>
<dbReference type="InterPro" id="IPR011650">
    <property type="entry name" value="Peptidase_M20_dimer"/>
</dbReference>
<feature type="binding site" evidence="3">
    <location>
        <position position="100"/>
    </location>
    <ligand>
        <name>Zn(2+)</name>
        <dbReference type="ChEBI" id="CHEBI:29105"/>
        <label>1</label>
    </ligand>
</feature>
<dbReference type="Gene3D" id="3.40.630.10">
    <property type="entry name" value="Zn peptidases"/>
    <property type="match status" value="1"/>
</dbReference>
<evidence type="ECO:0000313" key="6">
    <source>
        <dbReference type="EMBL" id="TFE25004.1"/>
    </source>
</evidence>
<feature type="binding site" evidence="3">
    <location>
        <position position="135"/>
    </location>
    <ligand>
        <name>Zn(2+)</name>
        <dbReference type="ChEBI" id="CHEBI:29105"/>
        <label>2</label>
    </ligand>
</feature>
<dbReference type="InterPro" id="IPR010158">
    <property type="entry name" value="Amidase_Cbmase"/>
</dbReference>
<dbReference type="EMBL" id="SOMN01000021">
    <property type="protein sequence ID" value="TFE25004.1"/>
    <property type="molecule type" value="Genomic_DNA"/>
</dbReference>
<dbReference type="InterPro" id="IPR002933">
    <property type="entry name" value="Peptidase_M20"/>
</dbReference>
<accession>A0A4Y8LV89</accession>
<feature type="binding site" evidence="4">
    <location>
        <position position="223"/>
    </location>
    <ligand>
        <name>allantoate</name>
        <dbReference type="ChEBI" id="CHEBI:17536"/>
    </ligand>
</feature>
<dbReference type="Proteomes" id="UP000297900">
    <property type="component" value="Unassembled WGS sequence"/>
</dbReference>
<dbReference type="InterPro" id="IPR036264">
    <property type="entry name" value="Bact_exopeptidase_dim_dom"/>
</dbReference>
<dbReference type="CDD" id="cd03884">
    <property type="entry name" value="M20_bAS"/>
    <property type="match status" value="1"/>
</dbReference>
<sequence length="421" mass="45799">MGELIQFDKASELCRLIDRLAEFSDIAEDGDNAGVTRLLYTQPWMEAQAFLAGTMSDAGLAVRFDRVGNLIGRLEGSDPDAPVILTGSHVDTVRNGGKLDGAYGIVGGIAALKHLKETYGVPARTLEVVSFCEEEGSRFPIAYWGSGNMTGQLDWRSGNELRDTEGTSLQKAMEASGFGLIEQPDCVRGELGAFVELHIEQGVILERMAKQIGIVEAIVGQRRYSVSLRGEANHAGTTPMNMRTDAMAGAAEFIVRLEQLAARAASLVATVGRIQAAPNIPNVIPGTVEFTLDIRHDSERTLSWFCDYLFQEYEDIANRRGLALVITPWLATTPVPMNRSLTGQIEQLCGKLNLTHRRMFSGAGHDAQLFAELCPTAMIFVPSKAGISHSPEEYSSPEQLADGVSVLASLLYELAYEEQSK</sequence>
<dbReference type="SUPFAM" id="SSF55031">
    <property type="entry name" value="Bacterial exopeptidase dimerisation domain"/>
    <property type="match status" value="1"/>
</dbReference>
<evidence type="ECO:0000259" key="5">
    <source>
        <dbReference type="Pfam" id="PF07687"/>
    </source>
</evidence>
<organism evidence="6 7">
    <name type="scientific">Cohnella luojiensis</name>
    <dbReference type="NCBI Taxonomy" id="652876"/>
    <lineage>
        <taxon>Bacteria</taxon>
        <taxon>Bacillati</taxon>
        <taxon>Bacillota</taxon>
        <taxon>Bacilli</taxon>
        <taxon>Bacillales</taxon>
        <taxon>Paenibacillaceae</taxon>
        <taxon>Cohnella</taxon>
    </lineage>
</organism>
<keyword evidence="3" id="KW-0862">Zinc</keyword>
<dbReference type="AlphaFoldDB" id="A0A4Y8LV89"/>
<dbReference type="PIRSF" id="PIRSF001235">
    <property type="entry name" value="Amidase_carbamoylase"/>
    <property type="match status" value="1"/>
</dbReference>
<keyword evidence="7" id="KW-1185">Reference proteome</keyword>
<comment type="caution">
    <text evidence="6">The sequence shown here is derived from an EMBL/GenBank/DDBJ whole genome shotgun (WGS) entry which is preliminary data.</text>
</comment>
<dbReference type="SUPFAM" id="SSF53187">
    <property type="entry name" value="Zn-dependent exopeptidases"/>
    <property type="match status" value="1"/>
</dbReference>
<name>A0A4Y8LV89_9BACL</name>
<comment type="cofactor">
    <cofactor evidence="3">
        <name>Zn(2+)</name>
        <dbReference type="ChEBI" id="CHEBI:29105"/>
    </cofactor>
    <text evidence="3">Binds 2 Zn(2+) ions per subunit.</text>
</comment>
<protein>
    <submittedName>
        <fullName evidence="6">Zn-dependent hydrolase</fullName>
    </submittedName>
</protein>
<evidence type="ECO:0000256" key="1">
    <source>
        <dbReference type="ARBA" id="ARBA00006153"/>
    </source>
</evidence>
<dbReference type="PANTHER" id="PTHR32494">
    <property type="entry name" value="ALLANTOATE DEIMINASE-RELATED"/>
    <property type="match status" value="1"/>
</dbReference>
<reference evidence="6 7" key="1">
    <citation type="submission" date="2019-03" db="EMBL/GenBank/DDBJ databases">
        <title>Cohnella endophytica sp. nov., a novel endophytic bacterium isolated from bark of Sonneratia apetala.</title>
        <authorList>
            <person name="Tuo L."/>
        </authorList>
    </citation>
    <scope>NUCLEOTIDE SEQUENCE [LARGE SCALE GENOMIC DNA]</scope>
    <source>
        <strain evidence="6 7">CCTCC AB 208254</strain>
    </source>
</reference>
<dbReference type="NCBIfam" id="NF006771">
    <property type="entry name" value="PRK09290.1-5"/>
    <property type="match status" value="1"/>
</dbReference>
<feature type="binding site" evidence="4">
    <location>
        <position position="282"/>
    </location>
    <ligand>
        <name>allantoate</name>
        <dbReference type="ChEBI" id="CHEBI:17536"/>
    </ligand>
</feature>
<evidence type="ECO:0000313" key="7">
    <source>
        <dbReference type="Proteomes" id="UP000297900"/>
    </source>
</evidence>
<proteinExistence type="inferred from homology"/>
<feature type="binding site" evidence="3">
    <location>
        <position position="198"/>
    </location>
    <ligand>
        <name>Zn(2+)</name>
        <dbReference type="ChEBI" id="CHEBI:29105"/>
        <label>1</label>
    </ligand>
</feature>
<dbReference type="RefSeq" id="WP_135152950.1">
    <property type="nucleotide sequence ID" value="NZ_SOMN01000021.1"/>
</dbReference>
<evidence type="ECO:0000256" key="3">
    <source>
        <dbReference type="PIRSR" id="PIRSR001235-1"/>
    </source>
</evidence>
<feature type="binding site" evidence="3">
    <location>
        <position position="100"/>
    </location>
    <ligand>
        <name>Zn(2+)</name>
        <dbReference type="ChEBI" id="CHEBI:29105"/>
        <label>2</label>
    </ligand>
</feature>
<dbReference type="NCBIfam" id="TIGR01879">
    <property type="entry name" value="hydantase"/>
    <property type="match status" value="1"/>
</dbReference>
<comment type="similarity">
    <text evidence="1">Belongs to the peptidase M20 family.</text>
</comment>
<dbReference type="OrthoDB" id="9808195at2"/>
<dbReference type="GO" id="GO:0016813">
    <property type="term" value="F:hydrolase activity, acting on carbon-nitrogen (but not peptide) bonds, in linear amidines"/>
    <property type="evidence" value="ECO:0007669"/>
    <property type="project" value="InterPro"/>
</dbReference>
<feature type="binding site" evidence="4">
    <location>
        <position position="295"/>
    </location>
    <ligand>
        <name>allantoate</name>
        <dbReference type="ChEBI" id="CHEBI:17536"/>
    </ligand>
</feature>
<feature type="domain" description="Peptidase M20 dimerisation" evidence="5">
    <location>
        <begin position="222"/>
        <end position="303"/>
    </location>
</feature>
<dbReference type="Gene3D" id="3.30.70.360">
    <property type="match status" value="1"/>
</dbReference>
<gene>
    <name evidence="6" type="ORF">E2980_14705</name>
</gene>
<dbReference type="PANTHER" id="PTHR32494:SF5">
    <property type="entry name" value="ALLANTOATE AMIDOHYDROLASE"/>
    <property type="match status" value="1"/>
</dbReference>
<evidence type="ECO:0000256" key="4">
    <source>
        <dbReference type="PIRSR" id="PIRSR001235-2"/>
    </source>
</evidence>